<keyword evidence="9" id="KW-1185">Reference proteome</keyword>
<keyword evidence="2" id="KW-1003">Cell membrane</keyword>
<dbReference type="PANTHER" id="PTHR46795:SF3">
    <property type="entry name" value="ABC TRANSPORTER PERMEASE"/>
    <property type="match status" value="1"/>
</dbReference>
<evidence type="ECO:0000256" key="3">
    <source>
        <dbReference type="ARBA" id="ARBA00022692"/>
    </source>
</evidence>
<feature type="transmembrane region" description="Helical" evidence="6">
    <location>
        <begin position="618"/>
        <end position="638"/>
    </location>
</feature>
<feature type="transmembrane region" description="Helical" evidence="6">
    <location>
        <begin position="52"/>
        <end position="78"/>
    </location>
</feature>
<proteinExistence type="predicted"/>
<dbReference type="RefSeq" id="WP_125648228.1">
    <property type="nucleotide sequence ID" value="NZ_JBHTOH010000094.1"/>
</dbReference>
<dbReference type="PANTHER" id="PTHR46795">
    <property type="entry name" value="ABC TRANSPORTER PERMEASE-RELATED-RELATED"/>
    <property type="match status" value="1"/>
</dbReference>
<evidence type="ECO:0000313" key="9">
    <source>
        <dbReference type="Proteomes" id="UP001597191"/>
    </source>
</evidence>
<feature type="transmembrane region" description="Helical" evidence="6">
    <location>
        <begin position="99"/>
        <end position="125"/>
    </location>
</feature>
<dbReference type="EMBL" id="JBHTOH010000094">
    <property type="protein sequence ID" value="MFD1412138.1"/>
    <property type="molecule type" value="Genomic_DNA"/>
</dbReference>
<dbReference type="InterPro" id="IPR052536">
    <property type="entry name" value="ABC-4_Integral_Memb_Prot"/>
</dbReference>
<feature type="domain" description="ABC3 transporter permease C-terminal" evidence="7">
    <location>
        <begin position="59"/>
        <end position="175"/>
    </location>
</feature>
<name>A0ABW4BQM9_9LACO</name>
<feature type="transmembrane region" description="Helical" evidence="6">
    <location>
        <begin position="650"/>
        <end position="670"/>
    </location>
</feature>
<feature type="transmembrane region" description="Helical" evidence="6">
    <location>
        <begin position="294"/>
        <end position="315"/>
    </location>
</feature>
<keyword evidence="5 6" id="KW-0472">Membrane</keyword>
<organism evidence="8 9">
    <name type="scientific">Lapidilactobacillus gannanensis</name>
    <dbReference type="NCBI Taxonomy" id="2486002"/>
    <lineage>
        <taxon>Bacteria</taxon>
        <taxon>Bacillati</taxon>
        <taxon>Bacillota</taxon>
        <taxon>Bacilli</taxon>
        <taxon>Lactobacillales</taxon>
        <taxon>Lactobacillaceae</taxon>
        <taxon>Lapidilactobacillus</taxon>
    </lineage>
</organism>
<gene>
    <name evidence="8" type="ORF">ACFQ4R_11160</name>
</gene>
<protein>
    <submittedName>
        <fullName evidence="8">FtsX-like permease family protein</fullName>
    </submittedName>
</protein>
<reference evidence="9" key="1">
    <citation type="journal article" date="2019" name="Int. J. Syst. Evol. Microbiol.">
        <title>The Global Catalogue of Microorganisms (GCM) 10K type strain sequencing project: providing services to taxonomists for standard genome sequencing and annotation.</title>
        <authorList>
            <consortium name="The Broad Institute Genomics Platform"/>
            <consortium name="The Broad Institute Genome Sequencing Center for Infectious Disease"/>
            <person name="Wu L."/>
            <person name="Ma J."/>
        </authorList>
    </citation>
    <scope>NUCLEOTIDE SEQUENCE [LARGE SCALE GENOMIC DNA]</scope>
    <source>
        <strain evidence="9">CCM 8937</strain>
    </source>
</reference>
<evidence type="ECO:0000259" key="7">
    <source>
        <dbReference type="Pfam" id="PF02687"/>
    </source>
</evidence>
<evidence type="ECO:0000256" key="1">
    <source>
        <dbReference type="ARBA" id="ARBA00004651"/>
    </source>
</evidence>
<dbReference type="Pfam" id="PF02687">
    <property type="entry name" value="FtsX"/>
    <property type="match status" value="1"/>
</dbReference>
<evidence type="ECO:0000256" key="5">
    <source>
        <dbReference type="ARBA" id="ARBA00023136"/>
    </source>
</evidence>
<evidence type="ECO:0000256" key="2">
    <source>
        <dbReference type="ARBA" id="ARBA00022475"/>
    </source>
</evidence>
<feature type="transmembrane region" description="Helical" evidence="6">
    <location>
        <begin position="14"/>
        <end position="32"/>
    </location>
</feature>
<comment type="subcellular location">
    <subcellularLocation>
        <location evidence="1">Cell membrane</location>
        <topology evidence="1">Multi-pass membrane protein</topology>
    </subcellularLocation>
</comment>
<feature type="transmembrane region" description="Helical" evidence="6">
    <location>
        <begin position="557"/>
        <end position="582"/>
    </location>
</feature>
<comment type="caution">
    <text evidence="8">The sequence shown here is derived from an EMBL/GenBank/DDBJ whole genome shotgun (WGS) entry which is preliminary data.</text>
</comment>
<evidence type="ECO:0000313" key="8">
    <source>
        <dbReference type="EMBL" id="MFD1412138.1"/>
    </source>
</evidence>
<keyword evidence="3 6" id="KW-0812">Transmembrane</keyword>
<dbReference type="InterPro" id="IPR003838">
    <property type="entry name" value="ABC3_permease_C"/>
</dbReference>
<accession>A0ABW4BQM9</accession>
<keyword evidence="4 6" id="KW-1133">Transmembrane helix</keyword>
<dbReference type="Proteomes" id="UP001597191">
    <property type="component" value="Unassembled WGS sequence"/>
</dbReference>
<feature type="transmembrane region" description="Helical" evidence="6">
    <location>
        <begin position="235"/>
        <end position="254"/>
    </location>
</feature>
<feature type="transmembrane region" description="Helical" evidence="6">
    <location>
        <begin position="201"/>
        <end position="223"/>
    </location>
</feature>
<sequence length="687" mass="79076">MILETAIKNFRRHLAGRVLYLVALALLVMVSYDCLTTYQDSFINQISQGNPALVALLLLFFSLLGFGVLIIFYANRFFIHQHRPELGLMIISGLSRSQIALIFFLETLFGELLALGFGLILGLLTNKLFAMLLLRLMGLHAATNHWFSLAALWKTGLGFLIVFILVGIFDSSRIFSLRTVRLLYPNDLEGIRQRNSWFNRLLAWLGPLLIIAGYVAIFKLSWIHFMETLRFSDRATLNTGLIMITLILGIWFCFRNTIPALFAWLQGTNWAYRQQRILDFATTGQEVQFHHQSLTLTTLFVTASVVLLGFASVLYSDGFRNLEEEAPIDLVADHQYHDQVLQQIKARGGQLKRLAHLPVKIMPVAFHGPKSEVIMSQATMPIEIVGMHNYLQIQRHQKNLLPVILDRNQALFISADFQYQHVRLHELMKNQVQFADAKLPRLQIVAFSRVYPFGSNLFFGNVLVVPDNIFEQIPDTNSRVLVGYRLMKIAPDSNFLQKIDDNSYKSKASRQMRYTYPKQLQKAKITIYQDVKRDLTNAYISSNYSVRGPAQVLLQRVLGAIVFVIGLLAILMTFAWASVCSLRELSEVERTRFDYLTLTKMGIEQHYLLRYSNWKNRLLFLSPVIFGIGNGLLVMRFVGLYLNHLPLKLLYLLTAVVFVIYWCFYLFTAYNYRRIIKMNRPPEQQAR</sequence>
<feature type="transmembrane region" description="Helical" evidence="6">
    <location>
        <begin position="145"/>
        <end position="169"/>
    </location>
</feature>
<evidence type="ECO:0000256" key="6">
    <source>
        <dbReference type="SAM" id="Phobius"/>
    </source>
</evidence>
<evidence type="ECO:0000256" key="4">
    <source>
        <dbReference type="ARBA" id="ARBA00022989"/>
    </source>
</evidence>